<dbReference type="InterPro" id="IPR040236">
    <property type="entry name" value="TMEM198"/>
</dbReference>
<evidence type="ECO:0000256" key="1">
    <source>
        <dbReference type="ARBA" id="ARBA00004141"/>
    </source>
</evidence>
<dbReference type="GO" id="GO:0031410">
    <property type="term" value="C:cytoplasmic vesicle"/>
    <property type="evidence" value="ECO:0007669"/>
    <property type="project" value="TreeGrafter"/>
</dbReference>
<reference evidence="10" key="1">
    <citation type="submission" date="2025-08" db="UniProtKB">
        <authorList>
            <consortium name="Ensembl"/>
        </authorList>
    </citation>
    <scope>IDENTIFICATION</scope>
</reference>
<dbReference type="PANTHER" id="PTHR31247:SF8">
    <property type="entry name" value="TRANSMEMBRANE PROTEIN 198B"/>
    <property type="match status" value="1"/>
</dbReference>
<feature type="transmembrane region" description="Helical" evidence="8">
    <location>
        <begin position="180"/>
        <end position="199"/>
    </location>
</feature>
<proteinExistence type="inferred from homology"/>
<name>A0A8C6QYX1_NANGA</name>
<feature type="transmembrane region" description="Helical" evidence="8">
    <location>
        <begin position="39"/>
        <end position="58"/>
    </location>
</feature>
<evidence type="ECO:0000313" key="11">
    <source>
        <dbReference type="Proteomes" id="UP000694381"/>
    </source>
</evidence>
<evidence type="ECO:0000256" key="2">
    <source>
        <dbReference type="ARBA" id="ARBA00006244"/>
    </source>
</evidence>
<feature type="region of interest" description="Disordered" evidence="7">
    <location>
        <begin position="1"/>
        <end position="21"/>
    </location>
</feature>
<protein>
    <recommendedName>
        <fullName evidence="6">Transmembrane protein 198</fullName>
    </recommendedName>
</protein>
<dbReference type="OrthoDB" id="115781at2759"/>
<organism evidence="10 11">
    <name type="scientific">Nannospalax galili</name>
    <name type="common">Northern Israeli blind subterranean mole rat</name>
    <name type="synonym">Spalax galili</name>
    <dbReference type="NCBI Taxonomy" id="1026970"/>
    <lineage>
        <taxon>Eukaryota</taxon>
        <taxon>Metazoa</taxon>
        <taxon>Chordata</taxon>
        <taxon>Craniata</taxon>
        <taxon>Vertebrata</taxon>
        <taxon>Euteleostomi</taxon>
        <taxon>Mammalia</taxon>
        <taxon>Eutheria</taxon>
        <taxon>Euarchontoglires</taxon>
        <taxon>Glires</taxon>
        <taxon>Rodentia</taxon>
        <taxon>Myomorpha</taxon>
        <taxon>Muroidea</taxon>
        <taxon>Spalacidae</taxon>
        <taxon>Spalacinae</taxon>
        <taxon>Nannospalax</taxon>
    </lineage>
</organism>
<feature type="transmembrane region" description="Helical" evidence="8">
    <location>
        <begin position="65"/>
        <end position="82"/>
    </location>
</feature>
<dbReference type="Pfam" id="PF13886">
    <property type="entry name" value="TM7S3_TM198"/>
    <property type="match status" value="1"/>
</dbReference>
<dbReference type="Ensembl" id="ENSNGAT00000016300.1">
    <property type="protein sequence ID" value="ENSNGAP00000010759.1"/>
    <property type="gene ID" value="ENSNGAG00000013106.1"/>
</dbReference>
<dbReference type="GeneID" id="103738824"/>
<evidence type="ECO:0000259" key="9">
    <source>
        <dbReference type="Pfam" id="PF13886"/>
    </source>
</evidence>
<keyword evidence="5 8" id="KW-0472">Membrane</keyword>
<dbReference type="Proteomes" id="UP000694381">
    <property type="component" value="Unassembled WGS sequence"/>
</dbReference>
<comment type="similarity">
    <text evidence="2">Belongs to the TMEM198 family.</text>
</comment>
<evidence type="ECO:0000313" key="10">
    <source>
        <dbReference type="Ensembl" id="ENSNGAP00000010759.1"/>
    </source>
</evidence>
<dbReference type="KEGG" id="ngi:103738824"/>
<dbReference type="GO" id="GO:0090263">
    <property type="term" value="P:positive regulation of canonical Wnt signaling pathway"/>
    <property type="evidence" value="ECO:0007669"/>
    <property type="project" value="TreeGrafter"/>
</dbReference>
<feature type="transmembrane region" description="Helical" evidence="8">
    <location>
        <begin position="94"/>
        <end position="112"/>
    </location>
</feature>
<dbReference type="InterPro" id="IPR025256">
    <property type="entry name" value="TM7S3/TM198-like_dom"/>
</dbReference>
<dbReference type="PANTHER" id="PTHR31247">
    <property type="entry name" value="TRANSMEMBRANE PROTEIN 198 FAMILY MEMBER"/>
    <property type="match status" value="1"/>
</dbReference>
<keyword evidence="4 8" id="KW-1133">Transmembrane helix</keyword>
<feature type="transmembrane region" description="Helical" evidence="8">
    <location>
        <begin position="150"/>
        <end position="168"/>
    </location>
</feature>
<feature type="domain" description="TM7S3/TM198-like" evidence="9">
    <location>
        <begin position="45"/>
        <end position="240"/>
    </location>
</feature>
<keyword evidence="11" id="KW-1185">Reference proteome</keyword>
<evidence type="ECO:0000256" key="3">
    <source>
        <dbReference type="ARBA" id="ARBA00022692"/>
    </source>
</evidence>
<dbReference type="GO" id="GO:0005886">
    <property type="term" value="C:plasma membrane"/>
    <property type="evidence" value="ECO:0007669"/>
    <property type="project" value="TreeGrafter"/>
</dbReference>
<evidence type="ECO:0000256" key="7">
    <source>
        <dbReference type="SAM" id="MobiDB-lite"/>
    </source>
</evidence>
<feature type="compositionally biased region" description="Polar residues" evidence="7">
    <location>
        <begin position="9"/>
        <end position="21"/>
    </location>
</feature>
<dbReference type="OMA" id="LLPLCWY"/>
<keyword evidence="3 8" id="KW-0812">Transmembrane</keyword>
<feature type="transmembrane region" description="Helical" evidence="8">
    <location>
        <begin position="219"/>
        <end position="240"/>
    </location>
</feature>
<dbReference type="GeneTree" id="ENSGT00390000016940"/>
<dbReference type="AlphaFoldDB" id="A0A8C6QYX1"/>
<evidence type="ECO:0000256" key="5">
    <source>
        <dbReference type="ARBA" id="ARBA00023136"/>
    </source>
</evidence>
<gene>
    <name evidence="10" type="primary">LOC103738824</name>
</gene>
<accession>A0A8C6QYX1</accession>
<evidence type="ECO:0000256" key="4">
    <source>
        <dbReference type="ARBA" id="ARBA00022989"/>
    </source>
</evidence>
<evidence type="ECO:0000256" key="6">
    <source>
        <dbReference type="ARBA" id="ARBA00049737"/>
    </source>
</evidence>
<feature type="transmembrane region" description="Helical" evidence="8">
    <location>
        <begin position="119"/>
        <end position="138"/>
    </location>
</feature>
<sequence length="351" mass="37871">MEKTLLPLTMTSDPRPFNQQLPEPPDRRCVLEPQDNLELAPALVCVLCCCFGIVYCCFGYRCFKAVMFLSGLLSGALVIFLLCHKERVLETQLSLEVSAGIALGIGLLCGLVTMLVRSVGLFLIGLLLGFTLGAGALLGTESIYQPPSAWVPAGGLMGLALLGALFTLRWPRPFTVLGTALLGAAVLVACADYFVEGLALGTRLGERLQALPALLPLCWYSWVLLGTWPALGALGALAQWKLMAEERGGRANVVLSHQRRHLQLLRIHQQEAKWHRTPSGVGLCEGSCQSQFPPNIRSPADSLAPSYLQSLRECQMGPSTQATAPPTTILDLDSNCSYNVFLTTPPHSAQT</sequence>
<evidence type="ECO:0000256" key="8">
    <source>
        <dbReference type="SAM" id="Phobius"/>
    </source>
</evidence>
<dbReference type="RefSeq" id="XP_008837208.1">
    <property type="nucleotide sequence ID" value="XM_008838986.3"/>
</dbReference>
<comment type="subcellular location">
    <subcellularLocation>
        <location evidence="1">Membrane</location>
        <topology evidence="1">Multi-pass membrane protein</topology>
    </subcellularLocation>
</comment>
<reference evidence="10" key="2">
    <citation type="submission" date="2025-09" db="UniProtKB">
        <authorList>
            <consortium name="Ensembl"/>
        </authorList>
    </citation>
    <scope>IDENTIFICATION</scope>
</reference>